<feature type="transmembrane region" description="Helical" evidence="7">
    <location>
        <begin position="281"/>
        <end position="298"/>
    </location>
</feature>
<dbReference type="InterPro" id="IPR005614">
    <property type="entry name" value="NrfD-like"/>
</dbReference>
<keyword evidence="6 7" id="KW-0472">Membrane</keyword>
<feature type="transmembrane region" description="Helical" evidence="7">
    <location>
        <begin position="161"/>
        <end position="189"/>
    </location>
</feature>
<keyword evidence="4 7" id="KW-0812">Transmembrane</keyword>
<dbReference type="OrthoDB" id="5167145at2"/>
<evidence type="ECO:0000256" key="4">
    <source>
        <dbReference type="ARBA" id="ARBA00022692"/>
    </source>
</evidence>
<keyword evidence="5 7" id="KW-1133">Transmembrane helix</keyword>
<evidence type="ECO:0000256" key="6">
    <source>
        <dbReference type="ARBA" id="ARBA00023136"/>
    </source>
</evidence>
<dbReference type="PANTHER" id="PTHR34856">
    <property type="entry name" value="PROTEIN NRFD"/>
    <property type="match status" value="1"/>
</dbReference>
<evidence type="ECO:0008006" key="10">
    <source>
        <dbReference type="Google" id="ProtNLM"/>
    </source>
</evidence>
<sequence length="400" mass="43000">MNDAKGSAASHRGLTVGIIACAVVAVIGVALWMVQLSGGMIQTGMRNLDSWGFYITLFMFFVGLSAGGLIISSIPNAFGMKGFGDISRVAIWTSICCTCVAIGFVVVDLGGPLRLWELFVYSNLSSPLMWDIIVLSTYLILSIVYLWAYRREDEGKMSHTAIRVISIIALVVAVGVHTVTAWIFSLSAAHEFWHTALMGPWFVASALDCGTALVLVVVIALQKAGRLSIERSSMVNLAKMLAVFTCVDLYFFACDLLTSGFPGGEGADVVAMLVTEPLAPFFWTQIACMVLACVILFVPRLRTKGGVVVASALVIAGVFCKRCEILVGGFQIPNIEFADVANQMTITNWDSGMSLLGYQGLVYWPTPLEFGVAAGVVALGGFLLLLGLKYLPLHLKEKVA</sequence>
<feature type="transmembrane region" description="Helical" evidence="7">
    <location>
        <begin position="53"/>
        <end position="77"/>
    </location>
</feature>
<dbReference type="Gene3D" id="1.20.1630.10">
    <property type="entry name" value="Formate dehydrogenase/DMSO reductase domain"/>
    <property type="match status" value="1"/>
</dbReference>
<dbReference type="PATRIC" id="fig|1235794.3.peg.1683"/>
<feature type="transmembrane region" description="Helical" evidence="7">
    <location>
        <begin position="305"/>
        <end position="327"/>
    </location>
</feature>
<proteinExistence type="inferred from homology"/>
<name>R9KU42_9ACTN</name>
<dbReference type="Proteomes" id="UP000014204">
    <property type="component" value="Unassembled WGS sequence"/>
</dbReference>
<dbReference type="STRING" id="1235794.C811_01707"/>
<evidence type="ECO:0000256" key="2">
    <source>
        <dbReference type="ARBA" id="ARBA00008929"/>
    </source>
</evidence>
<evidence type="ECO:0000256" key="1">
    <source>
        <dbReference type="ARBA" id="ARBA00004651"/>
    </source>
</evidence>
<evidence type="ECO:0000256" key="3">
    <source>
        <dbReference type="ARBA" id="ARBA00022475"/>
    </source>
</evidence>
<accession>R9KU42</accession>
<dbReference type="eggNOG" id="COG5557">
    <property type="taxonomic scope" value="Bacteria"/>
</dbReference>
<dbReference type="HOGENOM" id="CLU_045348_4_0_11"/>
<dbReference type="RefSeq" id="WP_016309899.1">
    <property type="nucleotide sequence ID" value="NZ_KE159646.1"/>
</dbReference>
<comment type="subcellular location">
    <subcellularLocation>
        <location evidence="1">Cell membrane</location>
        <topology evidence="1">Multi-pass membrane protein</topology>
    </subcellularLocation>
</comment>
<dbReference type="AlphaFoldDB" id="R9KU42"/>
<dbReference type="InterPro" id="IPR052049">
    <property type="entry name" value="Electron_transfer_protein"/>
</dbReference>
<dbReference type="GO" id="GO:0005886">
    <property type="term" value="C:plasma membrane"/>
    <property type="evidence" value="ECO:0007669"/>
    <property type="project" value="UniProtKB-SubCell"/>
</dbReference>
<evidence type="ECO:0000313" key="8">
    <source>
        <dbReference type="EMBL" id="EOS50084.1"/>
    </source>
</evidence>
<feature type="transmembrane region" description="Helical" evidence="7">
    <location>
        <begin position="241"/>
        <end position="261"/>
    </location>
</feature>
<evidence type="ECO:0000256" key="5">
    <source>
        <dbReference type="ARBA" id="ARBA00022989"/>
    </source>
</evidence>
<evidence type="ECO:0000256" key="7">
    <source>
        <dbReference type="SAM" id="Phobius"/>
    </source>
</evidence>
<feature type="transmembrane region" description="Helical" evidence="7">
    <location>
        <begin position="89"/>
        <end position="107"/>
    </location>
</feature>
<dbReference type="Pfam" id="PF03916">
    <property type="entry name" value="NrfD"/>
    <property type="match status" value="1"/>
</dbReference>
<evidence type="ECO:0000313" key="9">
    <source>
        <dbReference type="Proteomes" id="UP000014204"/>
    </source>
</evidence>
<dbReference type="EMBL" id="ASSY01000009">
    <property type="protein sequence ID" value="EOS50084.1"/>
    <property type="molecule type" value="Genomic_DNA"/>
</dbReference>
<reference evidence="8 9" key="1">
    <citation type="submission" date="2013-04" db="EMBL/GenBank/DDBJ databases">
        <title>The Genome Sequence of Enterorhabdus caecimuris B7.</title>
        <authorList>
            <consortium name="The Broad Institute Genomics Platform"/>
            <consortium name="The Broad Institute Genome Sequencing Center for Infectious Disease"/>
            <person name="Earl A."/>
            <person name="Xavier R."/>
            <person name="Elson C."/>
            <person name="Duck W."/>
            <person name="Walker B."/>
            <person name="Young S."/>
            <person name="Zeng Q."/>
            <person name="Gargeya S."/>
            <person name="Fitzgerald M."/>
            <person name="Haas B."/>
            <person name="Abouelleil A."/>
            <person name="Allen A.W."/>
            <person name="Alvarado L."/>
            <person name="Arachchi H.M."/>
            <person name="Berlin A.M."/>
            <person name="Chapman S.B."/>
            <person name="Gainer-Dewar J."/>
            <person name="Goldberg J."/>
            <person name="Griggs A."/>
            <person name="Gujja S."/>
            <person name="Hansen M."/>
            <person name="Howarth C."/>
            <person name="Imamovic A."/>
            <person name="Ireland A."/>
            <person name="Larimer J."/>
            <person name="McCowan C."/>
            <person name="Murphy C."/>
            <person name="Pearson M."/>
            <person name="Poon T.W."/>
            <person name="Priest M."/>
            <person name="Roberts A."/>
            <person name="Saif S."/>
            <person name="Shea T."/>
            <person name="Sisk P."/>
            <person name="Sykes S."/>
            <person name="Wortman J."/>
            <person name="Nusbaum C."/>
            <person name="Birren B."/>
        </authorList>
    </citation>
    <scope>NUCLEOTIDE SEQUENCE [LARGE SCALE GENOMIC DNA]</scope>
    <source>
        <strain evidence="8 9">B7</strain>
    </source>
</reference>
<comment type="similarity">
    <text evidence="2">Belongs to the NrfD family.</text>
</comment>
<protein>
    <recommendedName>
        <fullName evidence="10">Polysulfide reductase</fullName>
    </recommendedName>
</protein>
<feature type="transmembrane region" description="Helical" evidence="7">
    <location>
        <begin position="201"/>
        <end position="221"/>
    </location>
</feature>
<feature type="transmembrane region" description="Helical" evidence="7">
    <location>
        <begin position="370"/>
        <end position="388"/>
    </location>
</feature>
<organism evidence="8 9">
    <name type="scientific">Adlercreutzia caecimuris B7</name>
    <dbReference type="NCBI Taxonomy" id="1235794"/>
    <lineage>
        <taxon>Bacteria</taxon>
        <taxon>Bacillati</taxon>
        <taxon>Actinomycetota</taxon>
        <taxon>Coriobacteriia</taxon>
        <taxon>Eggerthellales</taxon>
        <taxon>Eggerthellaceae</taxon>
        <taxon>Adlercreutzia</taxon>
    </lineage>
</organism>
<feature type="transmembrane region" description="Helical" evidence="7">
    <location>
        <begin position="127"/>
        <end position="149"/>
    </location>
</feature>
<comment type="caution">
    <text evidence="8">The sequence shown here is derived from an EMBL/GenBank/DDBJ whole genome shotgun (WGS) entry which is preliminary data.</text>
</comment>
<dbReference type="PANTHER" id="PTHR34856:SF2">
    <property type="entry name" value="PROTEIN NRFD"/>
    <property type="match status" value="1"/>
</dbReference>
<dbReference type="GeneID" id="82191151"/>
<keyword evidence="3" id="KW-1003">Cell membrane</keyword>
<gene>
    <name evidence="8" type="ORF">C811_01707</name>
</gene>
<feature type="transmembrane region" description="Helical" evidence="7">
    <location>
        <begin position="12"/>
        <end position="33"/>
    </location>
</feature>
<keyword evidence="9" id="KW-1185">Reference proteome</keyword>